<evidence type="ECO:0000256" key="1">
    <source>
        <dbReference type="SAM" id="MobiDB-lite"/>
    </source>
</evidence>
<comment type="caution">
    <text evidence="2">The sequence shown here is derived from an EMBL/GenBank/DDBJ whole genome shotgun (WGS) entry which is preliminary data.</text>
</comment>
<accession>A0AAD7CG52</accession>
<proteinExistence type="predicted"/>
<dbReference type="AlphaFoldDB" id="A0AAD7CG52"/>
<dbReference type="Proteomes" id="UP001221142">
    <property type="component" value="Unassembled WGS sequence"/>
</dbReference>
<organism evidence="2 3">
    <name type="scientific">Roridomyces roridus</name>
    <dbReference type="NCBI Taxonomy" id="1738132"/>
    <lineage>
        <taxon>Eukaryota</taxon>
        <taxon>Fungi</taxon>
        <taxon>Dikarya</taxon>
        <taxon>Basidiomycota</taxon>
        <taxon>Agaricomycotina</taxon>
        <taxon>Agaricomycetes</taxon>
        <taxon>Agaricomycetidae</taxon>
        <taxon>Agaricales</taxon>
        <taxon>Marasmiineae</taxon>
        <taxon>Mycenaceae</taxon>
        <taxon>Roridomyces</taxon>
    </lineage>
</organism>
<name>A0AAD7CG52_9AGAR</name>
<evidence type="ECO:0000313" key="3">
    <source>
        <dbReference type="Proteomes" id="UP001221142"/>
    </source>
</evidence>
<dbReference type="EMBL" id="JARKIF010000002">
    <property type="protein sequence ID" value="KAJ7647786.1"/>
    <property type="molecule type" value="Genomic_DNA"/>
</dbReference>
<feature type="compositionally biased region" description="Polar residues" evidence="1">
    <location>
        <begin position="273"/>
        <end position="289"/>
    </location>
</feature>
<evidence type="ECO:0000313" key="2">
    <source>
        <dbReference type="EMBL" id="KAJ7647786.1"/>
    </source>
</evidence>
<sequence>MGRSCSMDDLRGRNHSRRLSLNIPCTAVLRDRASPPLCPPPSQRLSLQIQSPDSLPTIFRSSILEQAVPEEEEPTYPSPAITSPTICNASPRGRMAQFWETLDAEVDRESGGSSVPSLEIRDALRLALPNPPLPGPTPRARKLRKRVSSLALPQSHSESRFSIISTTSVGGRKLRKLRRPLSTTFMSKVSEPIPDLPSGLEQIGKGIGFTYKIPVASHSKASICSPAERSFAGRLFRSGLGLLRKAKSQQFSSAAGSGITRSRGPPAMIQTSHRFSSVAPSQGSPTSDGPLTPDSLSFPPLPEIQVSADPFAKDAATESPQLGGPDTTLRLVAVPPGNTLDFSSWDMY</sequence>
<feature type="region of interest" description="Disordered" evidence="1">
    <location>
        <begin position="273"/>
        <end position="303"/>
    </location>
</feature>
<gene>
    <name evidence="2" type="ORF">FB45DRAFT_208820</name>
</gene>
<keyword evidence="3" id="KW-1185">Reference proteome</keyword>
<reference evidence="2" key="1">
    <citation type="submission" date="2023-03" db="EMBL/GenBank/DDBJ databases">
        <title>Massive genome expansion in bonnet fungi (Mycena s.s.) driven by repeated elements and novel gene families across ecological guilds.</title>
        <authorList>
            <consortium name="Lawrence Berkeley National Laboratory"/>
            <person name="Harder C.B."/>
            <person name="Miyauchi S."/>
            <person name="Viragh M."/>
            <person name="Kuo A."/>
            <person name="Thoen E."/>
            <person name="Andreopoulos B."/>
            <person name="Lu D."/>
            <person name="Skrede I."/>
            <person name="Drula E."/>
            <person name="Henrissat B."/>
            <person name="Morin E."/>
            <person name="Kohler A."/>
            <person name="Barry K."/>
            <person name="LaButti K."/>
            <person name="Morin E."/>
            <person name="Salamov A."/>
            <person name="Lipzen A."/>
            <person name="Mereny Z."/>
            <person name="Hegedus B."/>
            <person name="Baldrian P."/>
            <person name="Stursova M."/>
            <person name="Weitz H."/>
            <person name="Taylor A."/>
            <person name="Grigoriev I.V."/>
            <person name="Nagy L.G."/>
            <person name="Martin F."/>
            <person name="Kauserud H."/>
        </authorList>
    </citation>
    <scope>NUCLEOTIDE SEQUENCE</scope>
    <source>
        <strain evidence="2">9284</strain>
    </source>
</reference>
<protein>
    <submittedName>
        <fullName evidence="2">Uncharacterized protein</fullName>
    </submittedName>
</protein>